<feature type="transmembrane region" description="Helical" evidence="8">
    <location>
        <begin position="1034"/>
        <end position="1058"/>
    </location>
</feature>
<protein>
    <recommendedName>
        <fullName evidence="8">Transmembrane channel-like protein</fullName>
    </recommendedName>
</protein>
<dbReference type="InterPro" id="IPR003598">
    <property type="entry name" value="Ig_sub2"/>
</dbReference>
<evidence type="ECO:0000256" key="9">
    <source>
        <dbReference type="SAM" id="MobiDB-lite"/>
    </source>
</evidence>
<accession>A0A315V0A0</accession>
<dbReference type="Pfam" id="PF13927">
    <property type="entry name" value="Ig_3"/>
    <property type="match status" value="2"/>
</dbReference>
<keyword evidence="6 8" id="KW-0472">Membrane</keyword>
<evidence type="ECO:0000256" key="3">
    <source>
        <dbReference type="ARBA" id="ARBA00022692"/>
    </source>
</evidence>
<feature type="domain" description="Ig-like" evidence="10">
    <location>
        <begin position="1162"/>
        <end position="1253"/>
    </location>
</feature>
<keyword evidence="4" id="KW-0732">Signal</keyword>
<keyword evidence="3 8" id="KW-0812">Transmembrane</keyword>
<feature type="region of interest" description="Disordered" evidence="9">
    <location>
        <begin position="1508"/>
        <end position="1559"/>
    </location>
</feature>
<evidence type="ECO:0000256" key="5">
    <source>
        <dbReference type="ARBA" id="ARBA00022989"/>
    </source>
</evidence>
<dbReference type="EMBL" id="NHOQ01002459">
    <property type="protein sequence ID" value="PWA16943.1"/>
    <property type="molecule type" value="Genomic_DNA"/>
</dbReference>
<feature type="transmembrane region" description="Helical" evidence="8">
    <location>
        <begin position="365"/>
        <end position="387"/>
    </location>
</feature>
<evidence type="ECO:0000256" key="6">
    <source>
        <dbReference type="ARBA" id="ARBA00023136"/>
    </source>
</evidence>
<feature type="domain" description="Ig-like" evidence="10">
    <location>
        <begin position="1354"/>
        <end position="1440"/>
    </location>
</feature>
<evidence type="ECO:0000313" key="11">
    <source>
        <dbReference type="EMBL" id="PWA16943.1"/>
    </source>
</evidence>
<feature type="domain" description="Ig-like" evidence="10">
    <location>
        <begin position="927"/>
        <end position="1024"/>
    </location>
</feature>
<evidence type="ECO:0000256" key="4">
    <source>
        <dbReference type="ARBA" id="ARBA00022729"/>
    </source>
</evidence>
<dbReference type="STRING" id="33528.ENSGAFP00000016223"/>
<dbReference type="Proteomes" id="UP000250572">
    <property type="component" value="Unassembled WGS sequence"/>
</dbReference>
<dbReference type="SUPFAM" id="SSF48726">
    <property type="entry name" value="Immunoglobulin"/>
    <property type="match status" value="5"/>
</dbReference>
<sequence length="1559" mass="175797">MEGQKTVNFTRLLSDESVVSTLSSDSCEYYQTEIFDLLPSVQAVRSQQDSYDTSEVHQGGPQPGETVSTENQSRGPRDKQSLQALRNLTICMQGKRSARERRKMQISNIGFWESWRRSQSINRKRVWAHMREAGASLLPWKQTLHKIQGRFGVGVKSYFVFLRYLIYLNLLHCALIGGFILGPTGFYGTNNRESLRFGGNDSVLDFLLGSGFLARSPVFFGFYTRGSLDLDCLNTPLLYLAGILSIIVLSLIMVVRRTTVGYKHTWMLEKRTSMNVSFKVFCGWDYSIQHSESAKLKQSFIRNDLKLFLEEMAFNLRKAQRTLGQKLRLYLLRSVLNLIVVFLLGGAFTLIVFSTNVSLKESNDVLVLKLFLHYLSPITITFVDLVLPQVFRKISSFEDYSLTVQVNVTLVRSIFLKLASLGIYLFFLFKTPTSVENRLCRENQIGIEMYKLCIFNFLTTFCNTFLVNFPRKLLQKKRPNCLLVRLCGRQRFLIPFKVLDLVYIQTVLWVGVYYCPLLPMIGVVSLLAIFYIQMIFLSVSCFRISCGPLKNETVLTVTHTCVISLPSSVQNVLKYLSSQAFVLPLLLAEVIILTSYVSRGRANQKAIERLKDMLIMCSSDKRFLVKQHATLIRALASLPVTIGEPGSLRPVLSGPDRAYLNTRVVFRCSAPGLSSRVAYKLIRDRRFQVATEVSHKGDQPTAFPLKVTAASGGSYQCRAFAGRKSGLSNRIKLTVVTPPSNTRVTSEPFPPVAYEGSRIVMSCDAERGSDLKYTWHRNRKEVTSSTAGFVIAENKLVMEEVTLDQEGSYSCVAWSVVRDISRYSTSAEVKVTVKVKISKPEISISVFKDGENYHGNVTCRSSRGSPPVSFSLLLDDREVRSAKAAESLTAWFDVPVVIGLNMGEARCRGRTEVQDLKSEALALQVVPVGADVRVEVDYLYSAEATLTAARLSCRISRGTFPLFSWLLNDSVLLPEEIQPQAVLSHQRKVLFLPQLSAEDSGSYRCRARDSYEDSGPWAESAAVLVRITEFLTEVITLVFCCFFLLMLAVASACLFKMLDLSPGLCSKARVQSVKLKCAQCHFISLRRSLRRTLCPVMSRTRKDDRKQMFGEYTLSAGEGMGTFSQVIKAKHEGYFECVASAQNNTEINETVSEAHFLRVIVPVAGAAIVYTGPTEIYEETKIELQCKVESGNHVSYNWFLNGRLVSPSPVQWIGDNRIIITRVSSKDGGSYMCRAKNVFNETRWFTSNSSDLVITVKDLVSTPDISFTVVKEDDGSYSARITCQSERGDPPISFSLYIGADLMVRENVSERHATFRLPVVLDQHSGWLQCQARNGNQTEYSRWLPLEVVSVAGPVTVQSEYDMGNNYAVIGLRLYCKAAEGTHPRFQWYLNQTPLREQGSFFYVVDLPEQSILLLAVGRRSSGKYRCEVWDSFDNSTVISSKGLYVDKEVLNRLPALVVAVVFSCFGLLIFLVLFCCLSGVIFRWKLSQQKSESSFAMEERLVVSENEMDWTEYDEDPDVAKAPREDELYQESEASEDEWPQIEQERRTLENEADEDSN</sequence>
<organism evidence="11 12">
    <name type="scientific">Gambusia affinis</name>
    <name type="common">Western mosquitofish</name>
    <name type="synonym">Heterandria affinis</name>
    <dbReference type="NCBI Taxonomy" id="33528"/>
    <lineage>
        <taxon>Eukaryota</taxon>
        <taxon>Metazoa</taxon>
        <taxon>Chordata</taxon>
        <taxon>Craniata</taxon>
        <taxon>Vertebrata</taxon>
        <taxon>Euteleostomi</taxon>
        <taxon>Actinopterygii</taxon>
        <taxon>Neopterygii</taxon>
        <taxon>Teleostei</taxon>
        <taxon>Neoteleostei</taxon>
        <taxon>Acanthomorphata</taxon>
        <taxon>Ovalentaria</taxon>
        <taxon>Atherinomorphae</taxon>
        <taxon>Cyprinodontiformes</taxon>
        <taxon>Poeciliidae</taxon>
        <taxon>Poeciliinae</taxon>
        <taxon>Gambusia</taxon>
    </lineage>
</organism>
<feature type="transmembrane region" description="Helical" evidence="8">
    <location>
        <begin position="164"/>
        <end position="182"/>
    </location>
</feature>
<feature type="transmembrane region" description="Helical" evidence="8">
    <location>
        <begin position="408"/>
        <end position="429"/>
    </location>
</feature>
<name>A0A315V0A0_GAMAF</name>
<dbReference type="InterPro" id="IPR012496">
    <property type="entry name" value="TMC_dom"/>
</dbReference>
<feature type="domain" description="Ig-like" evidence="10">
    <location>
        <begin position="739"/>
        <end position="832"/>
    </location>
</feature>
<dbReference type="PROSITE" id="PS50835">
    <property type="entry name" value="IG_LIKE"/>
    <property type="match status" value="4"/>
</dbReference>
<dbReference type="InterPro" id="IPR013783">
    <property type="entry name" value="Ig-like_fold"/>
</dbReference>
<dbReference type="InterPro" id="IPR038900">
    <property type="entry name" value="TMC"/>
</dbReference>
<dbReference type="Gene3D" id="2.60.40.10">
    <property type="entry name" value="Immunoglobulins"/>
    <property type="match status" value="5"/>
</dbReference>
<dbReference type="InterPro" id="IPR003599">
    <property type="entry name" value="Ig_sub"/>
</dbReference>
<keyword evidence="7" id="KW-0325">Glycoprotein</keyword>
<feature type="transmembrane region" description="Helical" evidence="8">
    <location>
        <begin position="1456"/>
        <end position="1483"/>
    </location>
</feature>
<dbReference type="InterPro" id="IPR007110">
    <property type="entry name" value="Ig-like_dom"/>
</dbReference>
<dbReference type="Pfam" id="PF17736">
    <property type="entry name" value="Ig_C17orf99"/>
    <property type="match status" value="1"/>
</dbReference>
<feature type="transmembrane region" description="Helical" evidence="8">
    <location>
        <begin position="579"/>
        <end position="597"/>
    </location>
</feature>
<dbReference type="GO" id="GO:0008381">
    <property type="term" value="F:mechanosensitive monoatomic ion channel activity"/>
    <property type="evidence" value="ECO:0007669"/>
    <property type="project" value="TreeGrafter"/>
</dbReference>
<comment type="similarity">
    <text evidence="2 8">Belongs to the TMC family.</text>
</comment>
<feature type="compositionally biased region" description="Acidic residues" evidence="9">
    <location>
        <begin position="1508"/>
        <end position="1518"/>
    </location>
</feature>
<evidence type="ECO:0000256" key="8">
    <source>
        <dbReference type="RuleBase" id="RU310713"/>
    </source>
</evidence>
<evidence type="ECO:0000256" key="2">
    <source>
        <dbReference type="ARBA" id="ARBA00006510"/>
    </source>
</evidence>
<evidence type="ECO:0000256" key="1">
    <source>
        <dbReference type="ARBA" id="ARBA00004141"/>
    </source>
</evidence>
<evidence type="ECO:0000259" key="10">
    <source>
        <dbReference type="PROSITE" id="PS50835"/>
    </source>
</evidence>
<dbReference type="InterPro" id="IPR040878">
    <property type="entry name" value="IL-40-like_Ig"/>
</dbReference>
<dbReference type="GO" id="GO:0005886">
    <property type="term" value="C:plasma membrane"/>
    <property type="evidence" value="ECO:0007669"/>
    <property type="project" value="InterPro"/>
</dbReference>
<dbReference type="SMART" id="SM00409">
    <property type="entry name" value="IG"/>
    <property type="match status" value="6"/>
</dbReference>
<dbReference type="PANTHER" id="PTHR23302">
    <property type="entry name" value="TRANSMEMBRANE CHANNEL-RELATED"/>
    <property type="match status" value="1"/>
</dbReference>
<dbReference type="PANTHER" id="PTHR23302:SF66">
    <property type="entry name" value="TRANSMEMBRANE CHANNEL-LIKE PROTEIN"/>
    <property type="match status" value="1"/>
</dbReference>
<feature type="transmembrane region" description="Helical" evidence="8">
    <location>
        <begin position="449"/>
        <end position="469"/>
    </location>
</feature>
<reference evidence="11 12" key="1">
    <citation type="journal article" date="2018" name="G3 (Bethesda)">
        <title>A High-Quality Reference Genome for the Invasive Mosquitofish Gambusia affinis Using a Chicago Library.</title>
        <authorList>
            <person name="Hoffberg S.L."/>
            <person name="Troendle N.J."/>
            <person name="Glenn T.C."/>
            <person name="Mahmud O."/>
            <person name="Louha S."/>
            <person name="Chalopin D."/>
            <person name="Bennetzen J.L."/>
            <person name="Mauricio R."/>
        </authorList>
    </citation>
    <scope>NUCLEOTIDE SEQUENCE [LARGE SCALE GENOMIC DNA]</scope>
    <source>
        <strain evidence="11">NE01/NJP1002.9</strain>
        <tissue evidence="11">Muscle</tissue>
    </source>
</reference>
<keyword evidence="5 8" id="KW-1133">Transmembrane helix</keyword>
<feature type="compositionally biased region" description="Polar residues" evidence="9">
    <location>
        <begin position="65"/>
        <end position="74"/>
    </location>
</feature>
<dbReference type="InterPro" id="IPR036179">
    <property type="entry name" value="Ig-like_dom_sf"/>
</dbReference>
<feature type="transmembrane region" description="Helical" evidence="8">
    <location>
        <begin position="520"/>
        <end position="542"/>
    </location>
</feature>
<feature type="region of interest" description="Disordered" evidence="9">
    <location>
        <begin position="46"/>
        <end position="79"/>
    </location>
</feature>
<dbReference type="Pfam" id="PF07810">
    <property type="entry name" value="TMC"/>
    <property type="match status" value="1"/>
</dbReference>
<feature type="transmembrane region" description="Helical" evidence="8">
    <location>
        <begin position="236"/>
        <end position="255"/>
    </location>
</feature>
<gene>
    <name evidence="11" type="ORF">CCH79_00012707</name>
</gene>
<comment type="caution">
    <text evidence="11">The sequence shown here is derived from an EMBL/GenBank/DDBJ whole genome shotgun (WGS) entry which is preliminary data.</text>
</comment>
<proteinExistence type="inferred from homology"/>
<keyword evidence="12" id="KW-1185">Reference proteome</keyword>
<feature type="compositionally biased region" description="Acidic residues" evidence="9">
    <location>
        <begin position="1529"/>
        <end position="1541"/>
    </location>
</feature>
<feature type="compositionally biased region" description="Basic and acidic residues" evidence="9">
    <location>
        <begin position="1519"/>
        <end position="1528"/>
    </location>
</feature>
<dbReference type="CDD" id="cd00096">
    <property type="entry name" value="Ig"/>
    <property type="match status" value="4"/>
</dbReference>
<evidence type="ECO:0000313" key="12">
    <source>
        <dbReference type="Proteomes" id="UP000250572"/>
    </source>
</evidence>
<evidence type="ECO:0000256" key="7">
    <source>
        <dbReference type="ARBA" id="ARBA00023180"/>
    </source>
</evidence>
<comment type="subcellular location">
    <subcellularLocation>
        <location evidence="1 8">Membrane</location>
        <topology evidence="1 8">Multi-pass membrane protein</topology>
    </subcellularLocation>
</comment>
<feature type="transmembrane region" description="Helical" evidence="8">
    <location>
        <begin position="330"/>
        <end position="353"/>
    </location>
</feature>
<dbReference type="SMART" id="SM00408">
    <property type="entry name" value="IGc2"/>
    <property type="match status" value="4"/>
</dbReference>